<feature type="region of interest" description="Disordered" evidence="6">
    <location>
        <begin position="1"/>
        <end position="20"/>
    </location>
</feature>
<dbReference type="InterPro" id="IPR008278">
    <property type="entry name" value="4-PPantetheinyl_Trfase_dom"/>
</dbReference>
<evidence type="ECO:0000256" key="2">
    <source>
        <dbReference type="ARBA" id="ARBA00010990"/>
    </source>
</evidence>
<dbReference type="InterPro" id="IPR050559">
    <property type="entry name" value="P-Pant_transferase_sf"/>
</dbReference>
<dbReference type="Proteomes" id="UP000319353">
    <property type="component" value="Unassembled WGS sequence"/>
</dbReference>
<comment type="caution">
    <text evidence="9">The sequence shown here is derived from an EMBL/GenBank/DDBJ whole genome shotgun (WGS) entry which is preliminary data.</text>
</comment>
<dbReference type="InterPro" id="IPR004568">
    <property type="entry name" value="Ppantetheine-prot_Trfase_dom"/>
</dbReference>
<dbReference type="EMBL" id="VBAL01000161">
    <property type="protein sequence ID" value="TMI98591.1"/>
    <property type="molecule type" value="Genomic_DNA"/>
</dbReference>
<comment type="similarity">
    <text evidence="2">Belongs to the P-Pant transferase superfamily. Gsp/Sfp/HetI/AcpT family.</text>
</comment>
<evidence type="ECO:0000256" key="1">
    <source>
        <dbReference type="ARBA" id="ARBA00001946"/>
    </source>
</evidence>
<comment type="cofactor">
    <cofactor evidence="1">
        <name>Mg(2+)</name>
        <dbReference type="ChEBI" id="CHEBI:18420"/>
    </cofactor>
</comment>
<evidence type="ECO:0000256" key="3">
    <source>
        <dbReference type="ARBA" id="ARBA00022679"/>
    </source>
</evidence>
<dbReference type="PANTHER" id="PTHR12215:SF10">
    <property type="entry name" value="L-AMINOADIPATE-SEMIALDEHYDE DEHYDROGENASE-PHOSPHOPANTETHEINYL TRANSFERASE"/>
    <property type="match status" value="1"/>
</dbReference>
<dbReference type="GO" id="GO:0008897">
    <property type="term" value="F:holo-[acyl-carrier-protein] synthase activity"/>
    <property type="evidence" value="ECO:0007669"/>
    <property type="project" value="InterPro"/>
</dbReference>
<evidence type="ECO:0000313" key="10">
    <source>
        <dbReference type="Proteomes" id="UP000319353"/>
    </source>
</evidence>
<keyword evidence="3 9" id="KW-0808">Transferase</keyword>
<evidence type="ECO:0000256" key="6">
    <source>
        <dbReference type="SAM" id="MobiDB-lite"/>
    </source>
</evidence>
<feature type="domain" description="4'-phosphopantetheinyl transferase N-terminal" evidence="8">
    <location>
        <begin position="81"/>
        <end position="165"/>
    </location>
</feature>
<gene>
    <name evidence="9" type="ORF">E6H01_12255</name>
</gene>
<dbReference type="Pfam" id="PF01648">
    <property type="entry name" value="ACPS"/>
    <property type="match status" value="1"/>
</dbReference>
<feature type="domain" description="4'-phosphopantetheinyl transferase" evidence="7">
    <location>
        <begin position="172"/>
        <end position="259"/>
    </location>
</feature>
<keyword evidence="5" id="KW-0460">Magnesium</keyword>
<sequence length="278" mass="30928">MRVRSSGRGADRPPRRNSFIGFNGKLDRQAGFAFAARMVSAGRTTGRGNFSQPLPDEPPHLSASEVHVWHTSLRLGEGRLSQLRAALSPEERARAERFAFEDARIRFIAAHGMLRTIVSRYVNERPGSLTFTSGRHGKPSLAGGRGAFEKVRFNLAHSDDSALIAIAHNREVGIDLERIRDNVESLKLAERFFSPNEFERLRHLPGDQANRLFFTLWTCKEAYLKAIGTGLSLDLDRCEVVPVAEELTARVRLLGESRSHEDCLVRILALGPDYAGAV</sequence>
<protein>
    <submittedName>
        <fullName evidence="9">4'-phosphopantetheinyl transferase superfamily protein</fullName>
    </submittedName>
</protein>
<accession>A0A537KS82</accession>
<evidence type="ECO:0000313" key="9">
    <source>
        <dbReference type="EMBL" id="TMI98591.1"/>
    </source>
</evidence>
<dbReference type="GO" id="GO:0006633">
    <property type="term" value="P:fatty acid biosynthetic process"/>
    <property type="evidence" value="ECO:0007669"/>
    <property type="project" value="InterPro"/>
</dbReference>
<reference evidence="9 10" key="1">
    <citation type="journal article" date="2019" name="Nat. Microbiol.">
        <title>Mediterranean grassland soil C-N compound turnover is dependent on rainfall and depth, and is mediated by genomically divergent microorganisms.</title>
        <authorList>
            <person name="Diamond S."/>
            <person name="Andeer P.F."/>
            <person name="Li Z."/>
            <person name="Crits-Christoph A."/>
            <person name="Burstein D."/>
            <person name="Anantharaman K."/>
            <person name="Lane K.R."/>
            <person name="Thomas B.C."/>
            <person name="Pan C."/>
            <person name="Northen T.R."/>
            <person name="Banfield J.F."/>
        </authorList>
    </citation>
    <scope>NUCLEOTIDE SEQUENCE [LARGE SCALE GENOMIC DNA]</scope>
    <source>
        <strain evidence="9">NP_4</strain>
    </source>
</reference>
<dbReference type="InterPro" id="IPR037143">
    <property type="entry name" value="4-PPantetheinyl_Trfase_dom_sf"/>
</dbReference>
<evidence type="ECO:0000259" key="7">
    <source>
        <dbReference type="Pfam" id="PF01648"/>
    </source>
</evidence>
<dbReference type="AlphaFoldDB" id="A0A537KS82"/>
<organism evidence="9 10">
    <name type="scientific">Candidatus Segetimicrobium genomatis</name>
    <dbReference type="NCBI Taxonomy" id="2569760"/>
    <lineage>
        <taxon>Bacteria</taxon>
        <taxon>Bacillati</taxon>
        <taxon>Candidatus Sysuimicrobiota</taxon>
        <taxon>Candidatus Sysuimicrobiia</taxon>
        <taxon>Candidatus Sysuimicrobiales</taxon>
        <taxon>Candidatus Segetimicrobiaceae</taxon>
        <taxon>Candidatus Segetimicrobium</taxon>
    </lineage>
</organism>
<name>A0A537KS82_9BACT</name>
<dbReference type="GO" id="GO:0000287">
    <property type="term" value="F:magnesium ion binding"/>
    <property type="evidence" value="ECO:0007669"/>
    <property type="project" value="InterPro"/>
</dbReference>
<evidence type="ECO:0000256" key="5">
    <source>
        <dbReference type="ARBA" id="ARBA00022842"/>
    </source>
</evidence>
<evidence type="ECO:0000256" key="4">
    <source>
        <dbReference type="ARBA" id="ARBA00022723"/>
    </source>
</evidence>
<dbReference type="GO" id="GO:0005829">
    <property type="term" value="C:cytosol"/>
    <property type="evidence" value="ECO:0007669"/>
    <property type="project" value="TreeGrafter"/>
</dbReference>
<evidence type="ECO:0000259" key="8">
    <source>
        <dbReference type="Pfam" id="PF22624"/>
    </source>
</evidence>
<proteinExistence type="inferred from homology"/>
<dbReference type="NCBIfam" id="TIGR00556">
    <property type="entry name" value="pantethn_trn"/>
    <property type="match status" value="1"/>
</dbReference>
<dbReference type="PANTHER" id="PTHR12215">
    <property type="entry name" value="PHOSPHOPANTETHEINE TRANSFERASE"/>
    <property type="match status" value="1"/>
</dbReference>
<dbReference type="GO" id="GO:0019878">
    <property type="term" value="P:lysine biosynthetic process via aminoadipic acid"/>
    <property type="evidence" value="ECO:0007669"/>
    <property type="project" value="TreeGrafter"/>
</dbReference>
<dbReference type="SUPFAM" id="SSF56214">
    <property type="entry name" value="4'-phosphopantetheinyl transferase"/>
    <property type="match status" value="2"/>
</dbReference>
<feature type="non-terminal residue" evidence="9">
    <location>
        <position position="278"/>
    </location>
</feature>
<dbReference type="Pfam" id="PF22624">
    <property type="entry name" value="AASDHPPT_N"/>
    <property type="match status" value="1"/>
</dbReference>
<dbReference type="InterPro" id="IPR055066">
    <property type="entry name" value="AASDHPPT_N"/>
</dbReference>
<dbReference type="Gene3D" id="3.90.470.20">
    <property type="entry name" value="4'-phosphopantetheinyl transferase domain"/>
    <property type="match status" value="2"/>
</dbReference>
<keyword evidence="4" id="KW-0479">Metal-binding</keyword>